<name>A0ABT6SCT4_9ACTN</name>
<feature type="region of interest" description="Disordered" evidence="1">
    <location>
        <begin position="47"/>
        <end position="74"/>
    </location>
</feature>
<sequence length="74" mass="8351">MPSPVPRVGTLLLDVIRDQLGEFRGELGTRWFLRPALGGREWEVAPEHTRAATSEQRLRVETARANARSRGELL</sequence>
<reference evidence="2 3" key="1">
    <citation type="submission" date="2023-05" db="EMBL/GenBank/DDBJ databases">
        <title>Draft genome sequence of Streptomyces sp. B-S-A6 isolated from a cave soil in Thailand.</title>
        <authorList>
            <person name="Chamroensaksri N."/>
            <person name="Muangham S."/>
        </authorList>
    </citation>
    <scope>NUCLEOTIDE SEQUENCE [LARGE SCALE GENOMIC DNA]</scope>
    <source>
        <strain evidence="2 3">B-S-A6</strain>
    </source>
</reference>
<evidence type="ECO:0000313" key="3">
    <source>
        <dbReference type="Proteomes" id="UP001223978"/>
    </source>
</evidence>
<keyword evidence="3" id="KW-1185">Reference proteome</keyword>
<dbReference type="RefSeq" id="WP_282543710.1">
    <property type="nucleotide sequence ID" value="NZ_JASCIQ010000018.1"/>
</dbReference>
<dbReference type="EMBL" id="JASCIQ010000018">
    <property type="protein sequence ID" value="MDI3405779.1"/>
    <property type="molecule type" value="Genomic_DNA"/>
</dbReference>
<accession>A0ABT6SCT4</accession>
<dbReference type="Proteomes" id="UP001223978">
    <property type="component" value="Unassembled WGS sequence"/>
</dbReference>
<evidence type="ECO:0000256" key="1">
    <source>
        <dbReference type="SAM" id="MobiDB-lite"/>
    </source>
</evidence>
<proteinExistence type="predicted"/>
<organism evidence="2 3">
    <name type="scientific">Streptomyces cavernicola</name>
    <dbReference type="NCBI Taxonomy" id="3043613"/>
    <lineage>
        <taxon>Bacteria</taxon>
        <taxon>Bacillati</taxon>
        <taxon>Actinomycetota</taxon>
        <taxon>Actinomycetes</taxon>
        <taxon>Kitasatosporales</taxon>
        <taxon>Streptomycetaceae</taxon>
        <taxon>Streptomyces</taxon>
    </lineage>
</organism>
<evidence type="ECO:0000313" key="2">
    <source>
        <dbReference type="EMBL" id="MDI3405779.1"/>
    </source>
</evidence>
<protein>
    <submittedName>
        <fullName evidence="2">Uncharacterized protein</fullName>
    </submittedName>
</protein>
<comment type="caution">
    <text evidence="2">The sequence shown here is derived from an EMBL/GenBank/DDBJ whole genome shotgun (WGS) entry which is preliminary data.</text>
</comment>
<feature type="compositionally biased region" description="Basic and acidic residues" evidence="1">
    <location>
        <begin position="47"/>
        <end position="62"/>
    </location>
</feature>
<gene>
    <name evidence="2" type="ORF">QIS96_18390</name>
</gene>